<dbReference type="InterPro" id="IPR034182">
    <property type="entry name" value="Kexin/furin"/>
</dbReference>
<keyword evidence="13" id="KW-0325">Glycoprotein</keyword>
<dbReference type="CDD" id="cd00064">
    <property type="entry name" value="FU"/>
    <property type="match status" value="9"/>
</dbReference>
<feature type="region of interest" description="Disordered" evidence="18">
    <location>
        <begin position="40"/>
        <end position="60"/>
    </location>
</feature>
<keyword evidence="8 17" id="KW-0378">Hydrolase</keyword>
<dbReference type="Pfam" id="PF14843">
    <property type="entry name" value="GF_recep_IV"/>
    <property type="match status" value="1"/>
</dbReference>
<dbReference type="PROSITE" id="PS51892">
    <property type="entry name" value="SUBTILASE"/>
    <property type="match status" value="1"/>
</dbReference>
<evidence type="ECO:0000256" key="7">
    <source>
        <dbReference type="ARBA" id="ARBA00022737"/>
    </source>
</evidence>
<sequence length="1125" mass="121982">MNLGPAWQKGYTGKGVVVSILDDGIQTNHPDLALNYDHQASTDINDNDDDPMPRDNGDNKHGTRCAGEVAAVAFNQYCGVGVAYNASIGGVRMLDGPVNDAVEARALGLNPDHIDIYSASWGPEDDGKTVDGPGPLARRAFIYGVTSGRKGKGSIFVWASGNGGRHTDSCNCDGYTNSIFTLSISSATQGGYKPWYLEECSSTLASTYSSGTPGNDKSVATVDMDAKLRPDHICTVEHTGTSASAPLAAGIAALALEANPTLTWRDMQYLVVLTSRSEPLSNEPGWILNGVKRKVSHKFGYGLMDAGAMVNLAEQWTNVPPQHICKSDEINEERPIDPTYGYTLSAYMDVTGCAGSLNEVRFLEHVQCKVSLRFFPRGNLRLLLTSPMGTTSTLLFERPRDVLSSNFDDWPFLSVHFWGEKADGRWTLQIINAGNRHVNSPGILKKWQLIFYGTSTNPIRIRTRQFNPVHQSAYLPSHSVHYPFTVDDDPLQLSGYPGNRDFFSPSTFQSYQGPYSGAASNLQASVATLDGSSAPILSNHLPGDVSSASAFDSPSAPSSVQADGSLDTTRRILHDCDPQCDAQGCYGKGPTQCVACKNYRLDNTCVSRCPPRSFPNQGGVCWPCHESCEICAGAGQDSCLSCAPAHLRVTDLAVCLQQCPEGYYENTENSTCVPCEANCASCQDRPDKCTSCEHHLVMHENKCYAACPPYTYETQDYNCAPCHPTCETCNGTADNQCIACRSGLFALNGTCRASCPAGYSADKKRRECVACPPGCATCSTLSCTSCIEGWSLNKKGLCAPESRSNCNTGQYYEDDQCKSCHSSCETCAGSTEDHCISCPNPLLLQGKRCVSQCDDAYYSVVQPSRPVCVPCLHTCKSCVSRLNCTACQDGLQLQSGECRSSCAPGYYSDRGQCAKCYLSCKTCSGPRRDQCVTCPRGWQLAAGECHPECPEGFFKSNFGCQKCHHYCRTCKGEGPLECTSCPPHSMLEGGLCMECLGAQYYDSLTQLCKSCHSDCRRCTGPGKFSCAACSPPLHLDKLNNQCVPCCTGNEKGPQAEECCLCDPETGNFYVYLSKNKFVRDKCASQLFYSQAWSGRRETNMGYTQLAVKVEPSEDVDADDSTELMT</sequence>
<dbReference type="InterPro" id="IPR023827">
    <property type="entry name" value="Peptidase_S8_Asp-AS"/>
</dbReference>
<evidence type="ECO:0000256" key="4">
    <source>
        <dbReference type="ARBA" id="ARBA00022685"/>
    </source>
</evidence>
<evidence type="ECO:0000256" key="15">
    <source>
        <dbReference type="ARBA" id="ARBA00038993"/>
    </source>
</evidence>
<feature type="non-terminal residue" evidence="20">
    <location>
        <position position="1"/>
    </location>
</feature>
<evidence type="ECO:0000256" key="5">
    <source>
        <dbReference type="ARBA" id="ARBA00022692"/>
    </source>
</evidence>
<keyword evidence="5" id="KW-0812">Transmembrane</keyword>
<evidence type="ECO:0000256" key="2">
    <source>
        <dbReference type="ARBA" id="ARBA00005325"/>
    </source>
</evidence>
<evidence type="ECO:0000256" key="16">
    <source>
        <dbReference type="PIRSR" id="PIRSR615500-1"/>
    </source>
</evidence>
<dbReference type="Proteomes" id="UP000670152">
    <property type="component" value="Unassembled WGS sequence"/>
</dbReference>
<keyword evidence="11" id="KW-0865">Zymogen</keyword>
<evidence type="ECO:0000256" key="12">
    <source>
        <dbReference type="ARBA" id="ARBA00023157"/>
    </source>
</evidence>
<organism evidence="20 21">
    <name type="scientific">Acromyrmex heyeri</name>
    <dbReference type="NCBI Taxonomy" id="230685"/>
    <lineage>
        <taxon>Eukaryota</taxon>
        <taxon>Metazoa</taxon>
        <taxon>Ecdysozoa</taxon>
        <taxon>Arthropoda</taxon>
        <taxon>Hexapoda</taxon>
        <taxon>Insecta</taxon>
        <taxon>Pterygota</taxon>
        <taxon>Neoptera</taxon>
        <taxon>Endopterygota</taxon>
        <taxon>Hymenoptera</taxon>
        <taxon>Apocrita</taxon>
        <taxon>Aculeata</taxon>
        <taxon>Formicoidea</taxon>
        <taxon>Formicidae</taxon>
        <taxon>Myrmicinae</taxon>
        <taxon>Acromyrmex</taxon>
    </lineage>
</organism>
<dbReference type="SUPFAM" id="SSF49785">
    <property type="entry name" value="Galactose-binding domain-like"/>
    <property type="match status" value="1"/>
</dbReference>
<dbReference type="Gene3D" id="2.60.120.260">
    <property type="entry name" value="Galactose-binding domain-like"/>
    <property type="match status" value="1"/>
</dbReference>
<reference evidence="20 21" key="1">
    <citation type="submission" date="2020-02" db="EMBL/GenBank/DDBJ databases">
        <title>Relaxed selection underlies rapid genomic changes in the transitions from sociality to social parasitism in ants.</title>
        <authorList>
            <person name="Bi X."/>
        </authorList>
    </citation>
    <scope>NUCLEOTIDE SEQUENCE [LARGE SCALE GENOMIC DNA]</scope>
    <source>
        <strain evidence="20">BGI-DK2014b</strain>
        <tissue evidence="20">Whole body</tissue>
    </source>
</reference>
<dbReference type="PROSITE" id="PS51829">
    <property type="entry name" value="P_HOMO_B"/>
    <property type="match status" value="1"/>
</dbReference>
<evidence type="ECO:0000313" key="20">
    <source>
        <dbReference type="EMBL" id="KAG5323033.1"/>
    </source>
</evidence>
<dbReference type="Gene3D" id="3.40.50.200">
    <property type="entry name" value="Peptidase S8/S53 domain"/>
    <property type="match status" value="1"/>
</dbReference>
<feature type="domain" description="P/Homo B" evidence="19">
    <location>
        <begin position="319"/>
        <end position="457"/>
    </location>
</feature>
<dbReference type="InterPro" id="IPR009030">
    <property type="entry name" value="Growth_fac_rcpt_cys_sf"/>
</dbReference>
<feature type="active site" description="Charge relay system" evidence="16 17">
    <location>
        <position position="242"/>
    </location>
</feature>
<dbReference type="Pfam" id="PF01483">
    <property type="entry name" value="P_proprotein"/>
    <property type="match status" value="1"/>
</dbReference>
<evidence type="ECO:0000256" key="9">
    <source>
        <dbReference type="ARBA" id="ARBA00022825"/>
    </source>
</evidence>
<evidence type="ECO:0000259" key="19">
    <source>
        <dbReference type="PROSITE" id="PS51829"/>
    </source>
</evidence>
<dbReference type="PROSITE" id="PS00137">
    <property type="entry name" value="SUBTILASE_HIS"/>
    <property type="match status" value="1"/>
</dbReference>
<dbReference type="InterPro" id="IPR023828">
    <property type="entry name" value="Peptidase_S8_Ser-AS"/>
</dbReference>
<comment type="similarity">
    <text evidence="2">Belongs to the peptidase S8 family. Furin subfamily.</text>
</comment>
<dbReference type="GO" id="GO:0005802">
    <property type="term" value="C:trans-Golgi network"/>
    <property type="evidence" value="ECO:0007669"/>
    <property type="project" value="TreeGrafter"/>
</dbReference>
<dbReference type="SUPFAM" id="SSF52743">
    <property type="entry name" value="Subtilisin-like"/>
    <property type="match status" value="1"/>
</dbReference>
<dbReference type="FunFam" id="3.40.50.200:FF:000001">
    <property type="entry name" value="Furin 2, isoform B"/>
    <property type="match status" value="1"/>
</dbReference>
<dbReference type="GO" id="GO:0016485">
    <property type="term" value="P:protein processing"/>
    <property type="evidence" value="ECO:0007669"/>
    <property type="project" value="TreeGrafter"/>
</dbReference>
<evidence type="ECO:0000256" key="8">
    <source>
        <dbReference type="ARBA" id="ARBA00022801"/>
    </source>
</evidence>
<evidence type="ECO:0000256" key="10">
    <source>
        <dbReference type="ARBA" id="ARBA00022989"/>
    </source>
</evidence>
<feature type="active site" description="Charge relay system" evidence="16 17">
    <location>
        <position position="61"/>
    </location>
</feature>
<evidence type="ECO:0000256" key="13">
    <source>
        <dbReference type="ARBA" id="ARBA00023180"/>
    </source>
</evidence>
<dbReference type="Gene3D" id="2.10.220.10">
    <property type="entry name" value="Hormone Receptor, Insulin-like Growth Factor Receptor 1, Chain A, domain 2"/>
    <property type="match status" value="6"/>
</dbReference>
<dbReference type="Pfam" id="PF00082">
    <property type="entry name" value="Peptidase_S8"/>
    <property type="match status" value="1"/>
</dbReference>
<dbReference type="InterPro" id="IPR036852">
    <property type="entry name" value="Peptidase_S8/S53_dom_sf"/>
</dbReference>
<dbReference type="InterPro" id="IPR032778">
    <property type="entry name" value="GF_recep_IV"/>
</dbReference>
<evidence type="ECO:0000256" key="17">
    <source>
        <dbReference type="PROSITE-ProRule" id="PRU01240"/>
    </source>
</evidence>
<evidence type="ECO:0000256" key="14">
    <source>
        <dbReference type="ARBA" id="ARBA00035756"/>
    </source>
</evidence>
<dbReference type="FunFam" id="2.10.220.10:FF:000055">
    <property type="entry name" value="Furin-like protease 2"/>
    <property type="match status" value="1"/>
</dbReference>
<dbReference type="EC" id="3.4.21.75" evidence="15"/>
<dbReference type="InterPro" id="IPR022398">
    <property type="entry name" value="Peptidase_S8_His-AS"/>
</dbReference>
<dbReference type="GO" id="GO:0000139">
    <property type="term" value="C:Golgi membrane"/>
    <property type="evidence" value="ECO:0007669"/>
    <property type="project" value="TreeGrafter"/>
</dbReference>
<dbReference type="PRINTS" id="PR00723">
    <property type="entry name" value="SUBTILISIN"/>
</dbReference>
<evidence type="ECO:0000313" key="21">
    <source>
        <dbReference type="Proteomes" id="UP000670152"/>
    </source>
</evidence>
<keyword evidence="9 17" id="KW-0720">Serine protease</keyword>
<name>A0A836FPH9_9HYME</name>
<keyword evidence="4" id="KW-0165">Cleavage on pair of basic residues</keyword>
<dbReference type="PROSITE" id="PS00136">
    <property type="entry name" value="SUBTILASE_ASP"/>
    <property type="match status" value="1"/>
</dbReference>
<dbReference type="PROSITE" id="PS00138">
    <property type="entry name" value="SUBTILASE_SER"/>
    <property type="match status" value="1"/>
</dbReference>
<dbReference type="AlphaFoldDB" id="A0A836FPH9"/>
<comment type="catalytic activity">
    <reaction evidence="14">
        <text>Release of mature proteins from their proproteins by cleavage of -Arg-Xaa-Yaa-Arg-|-Zaa- bonds, where Xaa can be any amino acid and Yaa is Arg or Lys. Releases albumin, complement component C3 and von Willebrand factor from their respective precursors.</text>
        <dbReference type="EC" id="3.4.21.75"/>
    </reaction>
</comment>
<feature type="compositionally biased region" description="Basic and acidic residues" evidence="18">
    <location>
        <begin position="51"/>
        <end position="60"/>
    </location>
</feature>
<proteinExistence type="inferred from homology"/>
<dbReference type="FunFam" id="2.60.120.260:FF:000072">
    <property type="entry name" value="Proprotein convertase subtilisin/kexin type"/>
    <property type="match status" value="1"/>
</dbReference>
<comment type="subcellular location">
    <subcellularLocation>
        <location evidence="1">Membrane</location>
        <topology evidence="1">Single-pass membrane protein</topology>
    </subcellularLocation>
</comment>
<evidence type="ECO:0000256" key="1">
    <source>
        <dbReference type="ARBA" id="ARBA00004167"/>
    </source>
</evidence>
<dbReference type="CDD" id="cd04059">
    <property type="entry name" value="Peptidases_S8_Protein_convertases_Kexins_Furin-like"/>
    <property type="match status" value="1"/>
</dbReference>
<dbReference type="PANTHER" id="PTHR42884">
    <property type="entry name" value="PROPROTEIN CONVERTASE SUBTILISIN/KEXIN-RELATED"/>
    <property type="match status" value="1"/>
</dbReference>
<dbReference type="InterPro" id="IPR000209">
    <property type="entry name" value="Peptidase_S8/S53_dom"/>
</dbReference>
<dbReference type="SMART" id="SM00261">
    <property type="entry name" value="FU"/>
    <property type="match status" value="10"/>
</dbReference>
<dbReference type="InterPro" id="IPR015500">
    <property type="entry name" value="Peptidase_S8_subtilisin-rel"/>
</dbReference>
<keyword evidence="10" id="KW-0472">Membrane</keyword>
<evidence type="ECO:0000256" key="11">
    <source>
        <dbReference type="ARBA" id="ARBA00023145"/>
    </source>
</evidence>
<protein>
    <recommendedName>
        <fullName evidence="15">furin</fullName>
        <ecNumber evidence="15">3.4.21.75</ecNumber>
    </recommendedName>
</protein>
<keyword evidence="10" id="KW-1133">Transmembrane helix</keyword>
<feature type="non-terminal residue" evidence="20">
    <location>
        <position position="1125"/>
    </location>
</feature>
<dbReference type="SMART" id="SM00181">
    <property type="entry name" value="EGF"/>
    <property type="match status" value="7"/>
</dbReference>
<feature type="active site" description="Charge relay system" evidence="16 17">
    <location>
        <position position="22"/>
    </location>
</feature>
<keyword evidence="12" id="KW-1015">Disulfide bond</keyword>
<dbReference type="EMBL" id="JAANIB010009052">
    <property type="protein sequence ID" value="KAG5323033.1"/>
    <property type="molecule type" value="Genomic_DNA"/>
</dbReference>
<dbReference type="OrthoDB" id="300641at2759"/>
<dbReference type="PANTHER" id="PTHR42884:SF23">
    <property type="entry name" value="FURIN-LIKE PROTEASE 2"/>
    <property type="match status" value="1"/>
</dbReference>
<evidence type="ECO:0000256" key="18">
    <source>
        <dbReference type="SAM" id="MobiDB-lite"/>
    </source>
</evidence>
<dbReference type="InterPro" id="IPR000742">
    <property type="entry name" value="EGF"/>
</dbReference>
<gene>
    <name evidence="20" type="primary">Fur2_0</name>
    <name evidence="20" type="ORF">G6Z77_0001094</name>
</gene>
<keyword evidence="7" id="KW-0677">Repeat</keyword>
<keyword evidence="21" id="KW-1185">Reference proteome</keyword>
<dbReference type="GO" id="GO:0004252">
    <property type="term" value="F:serine-type endopeptidase activity"/>
    <property type="evidence" value="ECO:0007669"/>
    <property type="project" value="UniProtKB-UniRule"/>
</dbReference>
<dbReference type="InterPro" id="IPR006212">
    <property type="entry name" value="Furin_repeat"/>
</dbReference>
<dbReference type="FunFam" id="2.10.220.10:FF:000020">
    <property type="entry name" value="Furin-like protease 2"/>
    <property type="match status" value="1"/>
</dbReference>
<comment type="caution">
    <text evidence="20">The sequence shown here is derived from an EMBL/GenBank/DDBJ whole genome shotgun (WGS) entry which is preliminary data.</text>
</comment>
<accession>A0A836FPH9</accession>
<dbReference type="InterPro" id="IPR002884">
    <property type="entry name" value="P_dom"/>
</dbReference>
<evidence type="ECO:0000256" key="6">
    <source>
        <dbReference type="ARBA" id="ARBA00022729"/>
    </source>
</evidence>
<keyword evidence="3 17" id="KW-0645">Protease</keyword>
<keyword evidence="6" id="KW-0732">Signal</keyword>
<dbReference type="SUPFAM" id="SSF57184">
    <property type="entry name" value="Growth factor receptor domain"/>
    <property type="match status" value="3"/>
</dbReference>
<evidence type="ECO:0000256" key="3">
    <source>
        <dbReference type="ARBA" id="ARBA00022670"/>
    </source>
</evidence>
<dbReference type="InterPro" id="IPR008979">
    <property type="entry name" value="Galactose-bd-like_sf"/>
</dbReference>